<keyword evidence="4" id="KW-1185">Reference proteome</keyword>
<reference evidence="3" key="1">
    <citation type="submission" date="2020-08" db="EMBL/GenBank/DDBJ databases">
        <title>Plant Genome Project.</title>
        <authorList>
            <person name="Zhang R.-G."/>
        </authorList>
    </citation>
    <scope>NUCLEOTIDE SEQUENCE</scope>
    <source>
        <strain evidence="3">WSP0</strain>
        <tissue evidence="3">Leaf</tissue>
    </source>
</reference>
<sequence length="911" mass="105588">MRQQVLTNNFMNKDRPPLLTSYSFDHETARKELASAIIMHEYPLSIVDHVGFKRYSNALQPLFKVPCRNIMKAEIFKIYEYQRGKTMSLVVSNASRLAITTDMWTSSNQKKGFMAVTAHFIDDSWTLQSRILSASLMLGGELFHMRCCAHILNLIVKDGLDVTKVGIEKIRDGVAYWTASQKREEKFEETVHQLNVTSTKKLGLDCATRWNSTFLMLQTALLYKDVFIRLSKRDAQYNSLPSEREWGFARDVCQKLKFFFKVTELFSGTKYPTTNQCFPNICEIRLELRDWLHSENQVIREMAKRMVEKFDKYWSVVHGVVGVSAVLDPRYKINVLEFYFKLLFPTSYKEEVDKVRALCYKLLKEYQCPSSMMEGIGDSSSQSSSIDEESLSKYDVYMLRESKRISSIPEIQETINKPTFIIIQRRLDEMRMRLEEMKSQVNRGYSFGDSVCIYRVPQRLKEKSCNAVEPELVSVGPYHRGKSAVLEFENSTKVESVHFLLDRTRKETGEVVLQRLVDAMTELETEARDCYFEPIEMSHDDFVQMMVIDGCFVVELLRHVCLDDNTDNDHFRRNSLILKKPGQIPVLTRDLLKLENQLPFFVLERIFDICIGNSEKSLRLMALKLFRHSLPISDPESLRAVDPDCKVEHLLQLFHSSYITPILIRQPQNNDQRRPMRRHSNASDQNQHVSQIVTILEMIIPVILNFFRRNLLDLFRRVNVPQRTNTQHGYHPLSDQSMQCVTQLRSAGIKFRPRRSTDSLLEINFHKGVLEIPLITINEVTIAALSNCVAWEQCHPHTFGCFSAYVAFMNCLINSDRDVTFLCNDGIITSFTHDDQQIAQTFKELGGKVAYNIRDCYLSKQFEEVEAYYGSNWGGFGQGKSTEDWLHIPSSTMFDKGCFEDKGFVNEEEIM</sequence>
<gene>
    <name evidence="3" type="ORF">RHGRI_008116</name>
</gene>
<dbReference type="InterPro" id="IPR052035">
    <property type="entry name" value="ZnF_BED_domain_contain"/>
</dbReference>
<dbReference type="PANTHER" id="PTHR46481:SF11">
    <property type="entry name" value="ZINC FINGER BED DOMAIN-CONTAINING PROTEIN RICESLEEPER 2-LIKE"/>
    <property type="match status" value="1"/>
</dbReference>
<accession>A0AAV6L0A9</accession>
<organism evidence="3 4">
    <name type="scientific">Rhododendron griersonianum</name>
    <dbReference type="NCBI Taxonomy" id="479676"/>
    <lineage>
        <taxon>Eukaryota</taxon>
        <taxon>Viridiplantae</taxon>
        <taxon>Streptophyta</taxon>
        <taxon>Embryophyta</taxon>
        <taxon>Tracheophyta</taxon>
        <taxon>Spermatophyta</taxon>
        <taxon>Magnoliopsida</taxon>
        <taxon>eudicotyledons</taxon>
        <taxon>Gunneridae</taxon>
        <taxon>Pentapetalae</taxon>
        <taxon>asterids</taxon>
        <taxon>Ericales</taxon>
        <taxon>Ericaceae</taxon>
        <taxon>Ericoideae</taxon>
        <taxon>Rhodoreae</taxon>
        <taxon>Rhododendron</taxon>
    </lineage>
</organism>
<dbReference type="EMBL" id="JACTNZ010000003">
    <property type="protein sequence ID" value="KAG5558095.1"/>
    <property type="molecule type" value="Genomic_DNA"/>
</dbReference>
<dbReference type="Pfam" id="PF03140">
    <property type="entry name" value="DUF247"/>
    <property type="match status" value="1"/>
</dbReference>
<dbReference type="AlphaFoldDB" id="A0AAV6L0A9"/>
<dbReference type="InterPro" id="IPR025525">
    <property type="entry name" value="hAT-like_transposase_RNase-H"/>
</dbReference>
<dbReference type="Pfam" id="PF14372">
    <property type="entry name" value="hAT-like_RNase-H"/>
    <property type="match status" value="1"/>
</dbReference>
<proteinExistence type="predicted"/>
<protein>
    <recommendedName>
        <fullName evidence="2">hAT-like transposase RNase-H fold domain-containing protein</fullName>
    </recommendedName>
</protein>
<evidence type="ECO:0000256" key="1">
    <source>
        <dbReference type="ARBA" id="ARBA00023125"/>
    </source>
</evidence>
<keyword evidence="1" id="KW-0238">DNA-binding</keyword>
<evidence type="ECO:0000313" key="4">
    <source>
        <dbReference type="Proteomes" id="UP000823749"/>
    </source>
</evidence>
<dbReference type="GO" id="GO:0003677">
    <property type="term" value="F:DNA binding"/>
    <property type="evidence" value="ECO:0007669"/>
    <property type="project" value="UniProtKB-KW"/>
</dbReference>
<dbReference type="InterPro" id="IPR004158">
    <property type="entry name" value="DUF247_pln"/>
</dbReference>
<dbReference type="SUPFAM" id="SSF53098">
    <property type="entry name" value="Ribonuclease H-like"/>
    <property type="match status" value="1"/>
</dbReference>
<evidence type="ECO:0000259" key="2">
    <source>
        <dbReference type="Pfam" id="PF14372"/>
    </source>
</evidence>
<feature type="domain" description="hAT-like transposase RNase-H fold" evidence="2">
    <location>
        <begin position="267"/>
        <end position="366"/>
    </location>
</feature>
<name>A0AAV6L0A9_9ERIC</name>
<evidence type="ECO:0000313" key="3">
    <source>
        <dbReference type="EMBL" id="KAG5558095.1"/>
    </source>
</evidence>
<dbReference type="Proteomes" id="UP000823749">
    <property type="component" value="Chromosome 3"/>
</dbReference>
<dbReference type="PANTHER" id="PTHR46481">
    <property type="entry name" value="ZINC FINGER BED DOMAIN-CONTAINING PROTEIN 4"/>
    <property type="match status" value="1"/>
</dbReference>
<dbReference type="InterPro" id="IPR012337">
    <property type="entry name" value="RNaseH-like_sf"/>
</dbReference>
<comment type="caution">
    <text evidence="3">The sequence shown here is derived from an EMBL/GenBank/DDBJ whole genome shotgun (WGS) entry which is preliminary data.</text>
</comment>